<evidence type="ECO:0000313" key="3">
    <source>
        <dbReference type="Proteomes" id="UP000325516"/>
    </source>
</evidence>
<organism evidence="2 3">
    <name type="scientific">Microbacterium lushaniae</name>
    <dbReference type="NCBI Taxonomy" id="2614639"/>
    <lineage>
        <taxon>Bacteria</taxon>
        <taxon>Bacillati</taxon>
        <taxon>Actinomycetota</taxon>
        <taxon>Actinomycetes</taxon>
        <taxon>Micrococcales</taxon>
        <taxon>Microbacteriaceae</taxon>
        <taxon>Microbacterium</taxon>
    </lineage>
</organism>
<dbReference type="Gene3D" id="1.10.3300.10">
    <property type="entry name" value="Jann2411-like domain"/>
    <property type="match status" value="1"/>
</dbReference>
<dbReference type="InterPro" id="IPR010852">
    <property type="entry name" value="ABATE"/>
</dbReference>
<dbReference type="InterPro" id="IPR023286">
    <property type="entry name" value="ABATE_dom_sf"/>
</dbReference>
<dbReference type="Pfam" id="PF11706">
    <property type="entry name" value="zf-CGNR"/>
    <property type="match status" value="1"/>
</dbReference>
<dbReference type="KEGG" id="mlz:F6J85_14575"/>
<sequence length="185" mass="19827">MRGTDGHRWFFDPGSVGLEFAYSGDFGYGVAEWESLRSAAELGDWLTTRFGEPLSKIEADVFAEAIALRSAISFAARGIADGQPLRPEDVDAINDLAARGGLAPVLAGGSPRPAPTASQMLAHLAQDAIRALSASPGRLRRCSADDCGLIFLDTSRPGSRRWCSMSRCGGRAKARAHYQRSREGD</sequence>
<proteinExistence type="predicted"/>
<dbReference type="InterPro" id="IPR021005">
    <property type="entry name" value="Znf_CGNR"/>
</dbReference>
<feature type="domain" description="Zinc finger CGNR" evidence="1">
    <location>
        <begin position="138"/>
        <end position="180"/>
    </location>
</feature>
<accession>A0A5J6L8H7</accession>
<evidence type="ECO:0000313" key="2">
    <source>
        <dbReference type="EMBL" id="QEW04949.1"/>
    </source>
</evidence>
<gene>
    <name evidence="2" type="ORF">F6J85_14575</name>
</gene>
<reference evidence="3" key="1">
    <citation type="submission" date="2019-09" db="EMBL/GenBank/DDBJ databases">
        <title>Mumia zhuanghuii sp. nov. isolated from the intestinal contents of plateau pika (Ochotona curzoniae) in the Qinghai-Tibet plateau of China.</title>
        <authorList>
            <person name="Tian Z."/>
        </authorList>
    </citation>
    <scope>NUCLEOTIDE SEQUENCE [LARGE SCALE GENOMIC DNA]</scope>
    <source>
        <strain evidence="3">L-031</strain>
    </source>
</reference>
<dbReference type="EMBL" id="CP044232">
    <property type="protein sequence ID" value="QEW04949.1"/>
    <property type="molecule type" value="Genomic_DNA"/>
</dbReference>
<dbReference type="Pfam" id="PF07336">
    <property type="entry name" value="ABATE"/>
    <property type="match status" value="1"/>
</dbReference>
<dbReference type="SUPFAM" id="SSF160904">
    <property type="entry name" value="Jann2411-like"/>
    <property type="match status" value="1"/>
</dbReference>
<dbReference type="RefSeq" id="WP_150927483.1">
    <property type="nucleotide sequence ID" value="NZ_CP044232.1"/>
</dbReference>
<dbReference type="Proteomes" id="UP000325516">
    <property type="component" value="Chromosome"/>
</dbReference>
<name>A0A5J6L8H7_9MICO</name>
<evidence type="ECO:0000259" key="1">
    <source>
        <dbReference type="Pfam" id="PF11706"/>
    </source>
</evidence>
<keyword evidence="3" id="KW-1185">Reference proteome</keyword>
<dbReference type="AlphaFoldDB" id="A0A5J6L8H7"/>
<dbReference type="PANTHER" id="PTHR35525:SF3">
    <property type="entry name" value="BLL6575 PROTEIN"/>
    <property type="match status" value="1"/>
</dbReference>
<protein>
    <recommendedName>
        <fullName evidence="1">Zinc finger CGNR domain-containing protein</fullName>
    </recommendedName>
</protein>
<dbReference type="PANTHER" id="PTHR35525">
    <property type="entry name" value="BLL6575 PROTEIN"/>
    <property type="match status" value="1"/>
</dbReference>